<dbReference type="GO" id="GO:0005506">
    <property type="term" value="F:iron ion binding"/>
    <property type="evidence" value="ECO:0007669"/>
    <property type="project" value="InterPro"/>
</dbReference>
<dbReference type="InterPro" id="IPR045054">
    <property type="entry name" value="P4HA-like"/>
</dbReference>
<dbReference type="AlphaFoldDB" id="A0A365XWW6"/>
<dbReference type="InterPro" id="IPR044862">
    <property type="entry name" value="Pro_4_hyd_alph_FE2OG_OXY"/>
</dbReference>
<dbReference type="EMBL" id="QFFJ01000002">
    <property type="protein sequence ID" value="RBL90491.1"/>
    <property type="molecule type" value="Genomic_DNA"/>
</dbReference>
<dbReference type="Proteomes" id="UP000253410">
    <property type="component" value="Unassembled WGS sequence"/>
</dbReference>
<gene>
    <name evidence="8" type="ORF">DF182_28960</name>
</gene>
<evidence type="ECO:0000256" key="1">
    <source>
        <dbReference type="ARBA" id="ARBA00001961"/>
    </source>
</evidence>
<evidence type="ECO:0000256" key="3">
    <source>
        <dbReference type="ARBA" id="ARBA00022896"/>
    </source>
</evidence>
<accession>A0A365XWW6</accession>
<reference evidence="8 9" key="1">
    <citation type="submission" date="2018-05" db="EMBL/GenBank/DDBJ databases">
        <title>Chitinophaga sp. K3CV102501T nov., isolated from isolated from a monsoon evergreen broad-leaved forest soil.</title>
        <authorList>
            <person name="Lv Y."/>
        </authorList>
    </citation>
    <scope>NUCLEOTIDE SEQUENCE [LARGE SCALE GENOMIC DNA]</scope>
    <source>
        <strain evidence="8 9">GDMCC 1.1325</strain>
    </source>
</reference>
<dbReference type="PANTHER" id="PTHR10869:SF246">
    <property type="entry name" value="TRANSMEMBRANE PROLYL 4-HYDROXYLASE"/>
    <property type="match status" value="1"/>
</dbReference>
<proteinExistence type="predicted"/>
<dbReference type="Gene3D" id="2.60.120.620">
    <property type="entry name" value="q2cbj1_9rhob like domain"/>
    <property type="match status" value="1"/>
</dbReference>
<keyword evidence="4" id="KW-0223">Dioxygenase</keyword>
<dbReference type="SMART" id="SM00702">
    <property type="entry name" value="P4Hc"/>
    <property type="match status" value="1"/>
</dbReference>
<evidence type="ECO:0000259" key="7">
    <source>
        <dbReference type="PROSITE" id="PS51471"/>
    </source>
</evidence>
<organism evidence="8 9">
    <name type="scientific">Chitinophaga flava</name>
    <dbReference type="NCBI Taxonomy" id="2259036"/>
    <lineage>
        <taxon>Bacteria</taxon>
        <taxon>Pseudomonadati</taxon>
        <taxon>Bacteroidota</taxon>
        <taxon>Chitinophagia</taxon>
        <taxon>Chitinophagales</taxon>
        <taxon>Chitinophagaceae</taxon>
        <taxon>Chitinophaga</taxon>
    </lineage>
</organism>
<dbReference type="InterPro" id="IPR006620">
    <property type="entry name" value="Pro_4_hyd_alph"/>
</dbReference>
<dbReference type="InterPro" id="IPR005123">
    <property type="entry name" value="Oxoglu/Fe-dep_dioxygenase_dom"/>
</dbReference>
<dbReference type="GO" id="GO:0031418">
    <property type="term" value="F:L-ascorbic acid binding"/>
    <property type="evidence" value="ECO:0007669"/>
    <property type="project" value="UniProtKB-KW"/>
</dbReference>
<sequence length="329" mass="37532">MKPKFHTTAHHYAINLVIHFLGLHNINMGRLKVRRALYEKEAFPETSMQDIGMELQKWGIQHELKTAPCNITDAMVFPTMAVIRIHEQDVLAIVEKVEEQQIHLQYFFADTITCAVSELTVLQYLDIKEIVVDKEFCEACEQEDLSEREAYTDSIFAVEDFLSEEECNYMIDYCEQHNLFNRSMTGAADGTGEITGNRTSYSAFITTSRQDPLFNDIIERAADLMEVEPARIEDLQCVRYGEGQEFKPHFDSFETGVKRKATLLVYLNDNFEGGETVFPEIGFSVSPKRGMALSFVNLDEQNKDLIYSLHGGAPVTAGIKFACNIWIHL</sequence>
<evidence type="ECO:0000313" key="9">
    <source>
        <dbReference type="Proteomes" id="UP000253410"/>
    </source>
</evidence>
<protein>
    <recommendedName>
        <fullName evidence="7">Fe2OG dioxygenase domain-containing protein</fullName>
    </recommendedName>
</protein>
<comment type="cofactor">
    <cofactor evidence="1">
        <name>L-ascorbate</name>
        <dbReference type="ChEBI" id="CHEBI:38290"/>
    </cofactor>
</comment>
<keyword evidence="5" id="KW-0560">Oxidoreductase</keyword>
<keyword evidence="3" id="KW-0847">Vitamin C</keyword>
<keyword evidence="9" id="KW-1185">Reference proteome</keyword>
<dbReference type="Pfam" id="PF13640">
    <property type="entry name" value="2OG-FeII_Oxy_3"/>
    <property type="match status" value="1"/>
</dbReference>
<dbReference type="PROSITE" id="PS51471">
    <property type="entry name" value="FE2OG_OXY"/>
    <property type="match status" value="1"/>
</dbReference>
<dbReference type="OrthoDB" id="269774at2"/>
<keyword evidence="6" id="KW-0408">Iron</keyword>
<evidence type="ECO:0000256" key="4">
    <source>
        <dbReference type="ARBA" id="ARBA00022964"/>
    </source>
</evidence>
<keyword evidence="2" id="KW-0479">Metal-binding</keyword>
<dbReference type="PANTHER" id="PTHR10869">
    <property type="entry name" value="PROLYL 4-HYDROXYLASE ALPHA SUBUNIT"/>
    <property type="match status" value="1"/>
</dbReference>
<feature type="domain" description="Fe2OG dioxygenase" evidence="7">
    <location>
        <begin position="231"/>
        <end position="329"/>
    </location>
</feature>
<evidence type="ECO:0000256" key="5">
    <source>
        <dbReference type="ARBA" id="ARBA00023002"/>
    </source>
</evidence>
<evidence type="ECO:0000256" key="2">
    <source>
        <dbReference type="ARBA" id="ARBA00022723"/>
    </source>
</evidence>
<evidence type="ECO:0000313" key="8">
    <source>
        <dbReference type="EMBL" id="RBL90491.1"/>
    </source>
</evidence>
<evidence type="ECO:0000256" key="6">
    <source>
        <dbReference type="ARBA" id="ARBA00023004"/>
    </source>
</evidence>
<comment type="caution">
    <text evidence="8">The sequence shown here is derived from an EMBL/GenBank/DDBJ whole genome shotgun (WGS) entry which is preliminary data.</text>
</comment>
<name>A0A365XWW6_9BACT</name>
<dbReference type="GO" id="GO:0004656">
    <property type="term" value="F:procollagen-proline 4-dioxygenase activity"/>
    <property type="evidence" value="ECO:0007669"/>
    <property type="project" value="TreeGrafter"/>
</dbReference>